<feature type="domain" description="Major facilitator superfamily (MFS) profile" evidence="7">
    <location>
        <begin position="21"/>
        <end position="428"/>
    </location>
</feature>
<evidence type="ECO:0000256" key="3">
    <source>
        <dbReference type="ARBA" id="ARBA00022692"/>
    </source>
</evidence>
<keyword evidence="2" id="KW-0813">Transport</keyword>
<feature type="transmembrane region" description="Helical" evidence="6">
    <location>
        <begin position="87"/>
        <end position="106"/>
    </location>
</feature>
<dbReference type="InterPro" id="IPR036259">
    <property type="entry name" value="MFS_trans_sf"/>
</dbReference>
<reference evidence="9" key="1">
    <citation type="submission" date="2016-12" db="EMBL/GenBank/DDBJ databases">
        <authorList>
            <person name="Varghese N."/>
            <person name="Submissions S."/>
        </authorList>
    </citation>
    <scope>NUCLEOTIDE SEQUENCE [LARGE SCALE GENOMIC DNA]</scope>
    <source>
        <strain evidence="9">DSM 11544</strain>
    </source>
</reference>
<dbReference type="STRING" id="1121395.SAMN02745215_00368"/>
<keyword evidence="9" id="KW-1185">Reference proteome</keyword>
<dbReference type="GO" id="GO:0022857">
    <property type="term" value="F:transmembrane transporter activity"/>
    <property type="evidence" value="ECO:0007669"/>
    <property type="project" value="InterPro"/>
</dbReference>
<organism evidence="8 9">
    <name type="scientific">Desulfitobacterium chlororespirans DSM 11544</name>
    <dbReference type="NCBI Taxonomy" id="1121395"/>
    <lineage>
        <taxon>Bacteria</taxon>
        <taxon>Bacillati</taxon>
        <taxon>Bacillota</taxon>
        <taxon>Clostridia</taxon>
        <taxon>Eubacteriales</taxon>
        <taxon>Desulfitobacteriaceae</taxon>
        <taxon>Desulfitobacterium</taxon>
    </lineage>
</organism>
<evidence type="ECO:0000256" key="5">
    <source>
        <dbReference type="ARBA" id="ARBA00023136"/>
    </source>
</evidence>
<dbReference type="PROSITE" id="PS50850">
    <property type="entry name" value="MFS"/>
    <property type="match status" value="1"/>
</dbReference>
<gene>
    <name evidence="8" type="ORF">SAMN02745215_00368</name>
</gene>
<evidence type="ECO:0000256" key="4">
    <source>
        <dbReference type="ARBA" id="ARBA00022989"/>
    </source>
</evidence>
<dbReference type="SUPFAM" id="SSF103473">
    <property type="entry name" value="MFS general substrate transporter"/>
    <property type="match status" value="1"/>
</dbReference>
<feature type="transmembrane region" description="Helical" evidence="6">
    <location>
        <begin position="247"/>
        <end position="267"/>
    </location>
</feature>
<dbReference type="PANTHER" id="PTHR43791:SF36">
    <property type="entry name" value="TRANSPORTER, PUTATIVE (AFU_ORTHOLOGUE AFUA_6G08340)-RELATED"/>
    <property type="match status" value="1"/>
</dbReference>
<keyword evidence="3 6" id="KW-0812">Transmembrane</keyword>
<dbReference type="InterPro" id="IPR011701">
    <property type="entry name" value="MFS"/>
</dbReference>
<evidence type="ECO:0000256" key="2">
    <source>
        <dbReference type="ARBA" id="ARBA00022448"/>
    </source>
</evidence>
<feature type="transmembrane region" description="Helical" evidence="6">
    <location>
        <begin position="369"/>
        <end position="395"/>
    </location>
</feature>
<feature type="transmembrane region" description="Helical" evidence="6">
    <location>
        <begin position="145"/>
        <end position="169"/>
    </location>
</feature>
<dbReference type="AlphaFoldDB" id="A0A1M7S0P6"/>
<name>A0A1M7S0P6_9FIRM</name>
<dbReference type="EMBL" id="FRDN01000003">
    <property type="protein sequence ID" value="SHN52157.1"/>
    <property type="molecule type" value="Genomic_DNA"/>
</dbReference>
<dbReference type="InterPro" id="IPR020846">
    <property type="entry name" value="MFS_dom"/>
</dbReference>
<comment type="subcellular location">
    <subcellularLocation>
        <location evidence="1">Cell membrane</location>
        <topology evidence="1">Multi-pass membrane protein</topology>
    </subcellularLocation>
</comment>
<dbReference type="CDD" id="cd17319">
    <property type="entry name" value="MFS_ExuT_GudP_like"/>
    <property type="match status" value="1"/>
</dbReference>
<feature type="transmembrane region" description="Helical" evidence="6">
    <location>
        <begin position="401"/>
        <end position="423"/>
    </location>
</feature>
<dbReference type="FunFam" id="1.20.1250.20:FF:000018">
    <property type="entry name" value="MFS transporter permease"/>
    <property type="match status" value="1"/>
</dbReference>
<evidence type="ECO:0000256" key="6">
    <source>
        <dbReference type="SAM" id="Phobius"/>
    </source>
</evidence>
<dbReference type="Pfam" id="PF07690">
    <property type="entry name" value="MFS_1"/>
    <property type="match status" value="1"/>
</dbReference>
<evidence type="ECO:0000313" key="9">
    <source>
        <dbReference type="Proteomes" id="UP000184010"/>
    </source>
</evidence>
<accession>A0A1M7S0P6</accession>
<proteinExistence type="predicted"/>
<sequence>MSVVNPSAVEKSAMAKIIRHIIPLSIILYIINIIDRGNLGYAALDMNKALSISPEAFGSLTAMFFVGYFFFEIPSNMLMHRTGARLWLGRIMFTWGLVTCGMFWAQNFTHVAILRILLGIMEAGFFPGMMYYFTFFFPSRYRAGIISMFFLAAPIANSIGAPFATQIMANVHWLGHDGWRWVFMIEGLLAVAGAFLTWGYLKNSPDEANWLNAEEKAWVKGELAGELANKTETEHFKLKDVFKYSTIWRLGFIYMFIQVTAQTFAFWTPTLVKEFSTSFSNTTVGWIMMMPGILGALFMLWWGPHSDRTNERIWHAGIPMLIFAAALGVIAFSDSITVKLVALALTGIGNYAFYGPYWAIPSLYLSGEALAIGLALINSLSSFAGFAGNLIIGYIKVSSFGSTGVLVFQLLCAAVSFFLVITLKIKKDESHSNGKTATGVAK</sequence>
<evidence type="ECO:0000313" key="8">
    <source>
        <dbReference type="EMBL" id="SHN52157.1"/>
    </source>
</evidence>
<protein>
    <submittedName>
        <fullName evidence="8">MFS transporter, ACS family, tartrate transporter</fullName>
    </submittedName>
</protein>
<dbReference type="Proteomes" id="UP000184010">
    <property type="component" value="Unassembled WGS sequence"/>
</dbReference>
<evidence type="ECO:0000259" key="7">
    <source>
        <dbReference type="PROSITE" id="PS50850"/>
    </source>
</evidence>
<dbReference type="GO" id="GO:0005886">
    <property type="term" value="C:plasma membrane"/>
    <property type="evidence" value="ECO:0007669"/>
    <property type="project" value="UniProtKB-SubCell"/>
</dbReference>
<feature type="transmembrane region" description="Helical" evidence="6">
    <location>
        <begin position="279"/>
        <end position="301"/>
    </location>
</feature>
<feature type="transmembrane region" description="Helical" evidence="6">
    <location>
        <begin position="338"/>
        <end position="357"/>
    </location>
</feature>
<feature type="transmembrane region" description="Helical" evidence="6">
    <location>
        <begin position="313"/>
        <end position="332"/>
    </location>
</feature>
<feature type="transmembrane region" description="Helical" evidence="6">
    <location>
        <begin position="112"/>
        <end position="133"/>
    </location>
</feature>
<feature type="transmembrane region" description="Helical" evidence="6">
    <location>
        <begin position="21"/>
        <end position="44"/>
    </location>
</feature>
<evidence type="ECO:0000256" key="1">
    <source>
        <dbReference type="ARBA" id="ARBA00004651"/>
    </source>
</evidence>
<dbReference type="PANTHER" id="PTHR43791">
    <property type="entry name" value="PERMEASE-RELATED"/>
    <property type="match status" value="1"/>
</dbReference>
<feature type="transmembrane region" description="Helical" evidence="6">
    <location>
        <begin position="181"/>
        <end position="201"/>
    </location>
</feature>
<keyword evidence="4 6" id="KW-1133">Transmembrane helix</keyword>
<keyword evidence="5 6" id="KW-0472">Membrane</keyword>
<dbReference type="Gene3D" id="1.20.1250.20">
    <property type="entry name" value="MFS general substrate transporter like domains"/>
    <property type="match status" value="2"/>
</dbReference>
<feature type="transmembrane region" description="Helical" evidence="6">
    <location>
        <begin position="56"/>
        <end position="75"/>
    </location>
</feature>
<dbReference type="RefSeq" id="WP_072771001.1">
    <property type="nucleotide sequence ID" value="NZ_FRDN01000003.1"/>
</dbReference>